<proteinExistence type="predicted"/>
<feature type="domain" description="ABC-2 type transporter transmembrane" evidence="6">
    <location>
        <begin position="588"/>
        <end position="805"/>
    </location>
</feature>
<sequence>MKNLEKLKKIKLWVTIIGISLIPALYNLIFLSSMWDPYGRLDQLPVAVVNQDQSAKLNDQTLSIGTDMVTQMKEHKDLDFHFVSQKEAEDGLKSGDYYMIVTLPQDLSKKATTLLTEKPQKLDIVYQTSKGHSFVAAKMSDSAMKSLKESVSKTITETYTSSVFQSLQHLQSGMKDASVGSDKLFSGSRDLQSGHQQLRNGLSSLTQGAATLSDGADRLEAGLTTYTNGVAQLAPGAAQLSKGVERYAEGTTQLTVGAQKISQNSEALLNGVHQLNRGITEMQPLVDGTTRLASSLTQLSQASDLSQEEREQIRQLIEGLPALQAAITQLTATISGVTEPVSSADVTTLLTDIATQAQTILSAAEADKRTNLSAVQATSAYQGLSTEQQAEISSAISQNPSSLANQAQAILEDAERIKESLGVIDQVGSQLPLLQAGIRQIDDQAQIALPGATTALGKLIDGLDQVHTVVSEQISPASQQVATGVELLQEKMDQGTIQLENGLTAYSSAVDQLAAGGQTLVSNSGDLMAGGQKLSAGLHQLNENSATLVNGSQSLVDGTNQLTGGAGQLESGHQQLSDGLVSLVGGIETLGGSLQNASNQLSLVSVSEKNAEAVSAPVKVTKKDTDQVATNGVGLAPYMMSVSLMVVAISANVIFAKSLDGKNYSSRVIWAKSKLFFNGAIATAAAILLVGAIYLIGVEPVHPFATMVFTILIGWTLMALVTALIGWNNRYGSFIAMLLLLLQLGSSAGTYPIQLSPAFFERIQPFLPISYAVSGLRQTISMSGDIGGQFTALVLFLIFFCGLGLAIFRNEAE</sequence>
<dbReference type="Gene3D" id="3.40.1710.10">
    <property type="entry name" value="abc type-2 transporter like domain"/>
    <property type="match status" value="1"/>
</dbReference>
<feature type="transmembrane region" description="Helical" evidence="5">
    <location>
        <begin position="704"/>
        <end position="727"/>
    </location>
</feature>
<evidence type="ECO:0000256" key="2">
    <source>
        <dbReference type="ARBA" id="ARBA00022692"/>
    </source>
</evidence>
<evidence type="ECO:0000259" key="6">
    <source>
        <dbReference type="Pfam" id="PF12698"/>
    </source>
</evidence>
<dbReference type="InterPro" id="IPR017500">
    <property type="entry name" value="Phage_infect_YhgE_N"/>
</dbReference>
<keyword evidence="8" id="KW-1185">Reference proteome</keyword>
<feature type="transmembrane region" description="Helical" evidence="5">
    <location>
        <begin position="635"/>
        <end position="655"/>
    </location>
</feature>
<dbReference type="Gene3D" id="1.10.287.950">
    <property type="entry name" value="Methyl-accepting chemotaxis protein"/>
    <property type="match status" value="1"/>
</dbReference>
<dbReference type="InterPro" id="IPR051328">
    <property type="entry name" value="T7SS_ABC-Transporter"/>
</dbReference>
<dbReference type="PANTHER" id="PTHR43077:SF5">
    <property type="entry name" value="PHAGE INFECTION PROTEIN"/>
    <property type="match status" value="1"/>
</dbReference>
<evidence type="ECO:0000313" key="8">
    <source>
        <dbReference type="Proteomes" id="UP001596110"/>
    </source>
</evidence>
<evidence type="ECO:0000256" key="4">
    <source>
        <dbReference type="ARBA" id="ARBA00023136"/>
    </source>
</evidence>
<accession>A0ABW0UEV5</accession>
<dbReference type="NCBIfam" id="TIGR03062">
    <property type="entry name" value="pip_yhgE_Cterm"/>
    <property type="match status" value="1"/>
</dbReference>
<dbReference type="NCBIfam" id="TIGR03061">
    <property type="entry name" value="pip_yhgE_Nterm"/>
    <property type="match status" value="1"/>
</dbReference>
<feature type="transmembrane region" description="Helical" evidence="5">
    <location>
        <begin position="12"/>
        <end position="35"/>
    </location>
</feature>
<dbReference type="Pfam" id="PF12698">
    <property type="entry name" value="ABC2_membrane_3"/>
    <property type="match status" value="2"/>
</dbReference>
<dbReference type="InterPro" id="IPR013525">
    <property type="entry name" value="ABC2_TM"/>
</dbReference>
<comment type="subcellular location">
    <subcellularLocation>
        <location evidence="1">Membrane</location>
        <topology evidence="1">Multi-pass membrane protein</topology>
    </subcellularLocation>
</comment>
<evidence type="ECO:0000256" key="5">
    <source>
        <dbReference type="SAM" id="Phobius"/>
    </source>
</evidence>
<feature type="transmembrane region" description="Helical" evidence="5">
    <location>
        <begin position="786"/>
        <end position="808"/>
    </location>
</feature>
<keyword evidence="3 5" id="KW-1133">Transmembrane helix</keyword>
<feature type="transmembrane region" description="Helical" evidence="5">
    <location>
        <begin position="734"/>
        <end position="753"/>
    </location>
</feature>
<dbReference type="RefSeq" id="WP_156806202.1">
    <property type="nucleotide sequence ID" value="NZ_JBHSOJ010000017.1"/>
</dbReference>
<comment type="caution">
    <text evidence="7">The sequence shown here is derived from an EMBL/GenBank/DDBJ whole genome shotgun (WGS) entry which is preliminary data.</text>
</comment>
<name>A0ABW0UEV5_9STRE</name>
<feature type="transmembrane region" description="Helical" evidence="5">
    <location>
        <begin position="675"/>
        <end position="698"/>
    </location>
</feature>
<gene>
    <name evidence="7" type="ORF">ACFPQ3_07805</name>
</gene>
<dbReference type="EMBL" id="JBHSOJ010000017">
    <property type="protein sequence ID" value="MFC5631478.1"/>
    <property type="molecule type" value="Genomic_DNA"/>
</dbReference>
<evidence type="ECO:0000313" key="7">
    <source>
        <dbReference type="EMBL" id="MFC5631478.1"/>
    </source>
</evidence>
<organism evidence="7 8">
    <name type="scientific">Streptococcus caledonicus</name>
    <dbReference type="NCBI Taxonomy" id="2614158"/>
    <lineage>
        <taxon>Bacteria</taxon>
        <taxon>Bacillati</taxon>
        <taxon>Bacillota</taxon>
        <taxon>Bacilli</taxon>
        <taxon>Lactobacillales</taxon>
        <taxon>Streptococcaceae</taxon>
        <taxon>Streptococcus</taxon>
    </lineage>
</organism>
<dbReference type="PANTHER" id="PTHR43077">
    <property type="entry name" value="TRANSPORT PERMEASE YVFS-RELATED"/>
    <property type="match status" value="1"/>
</dbReference>
<keyword evidence="2 5" id="KW-0812">Transmembrane</keyword>
<protein>
    <submittedName>
        <fullName evidence="7">YhgE/Pip family protein</fullName>
    </submittedName>
</protein>
<dbReference type="InterPro" id="IPR017501">
    <property type="entry name" value="Phage_infect_YhgE_C"/>
</dbReference>
<dbReference type="Proteomes" id="UP001596110">
    <property type="component" value="Unassembled WGS sequence"/>
</dbReference>
<evidence type="ECO:0000256" key="1">
    <source>
        <dbReference type="ARBA" id="ARBA00004141"/>
    </source>
</evidence>
<evidence type="ECO:0000256" key="3">
    <source>
        <dbReference type="ARBA" id="ARBA00022989"/>
    </source>
</evidence>
<reference evidence="8" key="1">
    <citation type="journal article" date="2019" name="Int. J. Syst. Evol. Microbiol.">
        <title>The Global Catalogue of Microorganisms (GCM) 10K type strain sequencing project: providing services to taxonomists for standard genome sequencing and annotation.</title>
        <authorList>
            <consortium name="The Broad Institute Genomics Platform"/>
            <consortium name="The Broad Institute Genome Sequencing Center for Infectious Disease"/>
            <person name="Wu L."/>
            <person name="Ma J."/>
        </authorList>
    </citation>
    <scope>NUCLEOTIDE SEQUENCE [LARGE SCALE GENOMIC DNA]</scope>
    <source>
        <strain evidence="8">DT43</strain>
    </source>
</reference>
<feature type="domain" description="ABC-2 type transporter transmembrane" evidence="6">
    <location>
        <begin position="14"/>
        <end position="159"/>
    </location>
</feature>
<dbReference type="InterPro" id="IPR023908">
    <property type="entry name" value="xxxLxxG_rpt"/>
</dbReference>
<dbReference type="NCBIfam" id="TIGR03057">
    <property type="entry name" value="xxxLxxG_by_4"/>
    <property type="match status" value="2"/>
</dbReference>
<keyword evidence="4 5" id="KW-0472">Membrane</keyword>